<proteinExistence type="predicted"/>
<evidence type="ECO:0000313" key="3">
    <source>
        <dbReference type="Proteomes" id="UP001501725"/>
    </source>
</evidence>
<evidence type="ECO:0008006" key="4">
    <source>
        <dbReference type="Google" id="ProtNLM"/>
    </source>
</evidence>
<keyword evidence="3" id="KW-1185">Reference proteome</keyword>
<protein>
    <recommendedName>
        <fullName evidence="4">DUF4403 family protein</fullName>
    </recommendedName>
</protein>
<gene>
    <name evidence="2" type="ORF">GCM10023184_22300</name>
</gene>
<keyword evidence="1" id="KW-0732">Signal</keyword>
<name>A0ABP8GWC0_9BACT</name>
<evidence type="ECO:0000256" key="1">
    <source>
        <dbReference type="SAM" id="SignalP"/>
    </source>
</evidence>
<sequence>MRPSIPLRLLPFFLALSFTASAQVADTLLPRPHSDTATLPAVGADTALRIINLAPYFTLHVDSSLSYQFEINKAPEQYYWYLRNAPVGIRIQKNTGVLSFRAERSYFLSGRLRYDNPYKVQLGIQNLSDPRIRVDTSFTIVFYNTEIIPSRLRPGVYGNVYVNEGDTLRFPVFCEAGSYPIESIVTQTSLPLGAFGAVQRCGDYFAWSPGYDFVQDSDSAQVRVVQALFIGATRFQQQDSAQVRIVVRHALNYPLAQGQYAQLVGDMREYILRLKLTFLMLDKTIKKTKRARTAFDLTAAGTALTGTVLSTSSDADTKRTGSIMPGVGLVLTPIKEATAPTRSTEQSQATLVRASIKRLEYILQDNALLGTRDPGIAGKIAKLREELKQSQLQLIDVPIELTNNLSAAELDSYFNSPKVNKKYRLRR</sequence>
<feature type="chain" id="PRO_5045395591" description="DUF4403 family protein" evidence="1">
    <location>
        <begin position="23"/>
        <end position="427"/>
    </location>
</feature>
<comment type="caution">
    <text evidence="2">The sequence shown here is derived from an EMBL/GenBank/DDBJ whole genome shotgun (WGS) entry which is preliminary data.</text>
</comment>
<organism evidence="2 3">
    <name type="scientific">Flaviaesturariibacter amylovorans</name>
    <dbReference type="NCBI Taxonomy" id="1084520"/>
    <lineage>
        <taxon>Bacteria</taxon>
        <taxon>Pseudomonadati</taxon>
        <taxon>Bacteroidota</taxon>
        <taxon>Chitinophagia</taxon>
        <taxon>Chitinophagales</taxon>
        <taxon>Chitinophagaceae</taxon>
        <taxon>Flaviaestuariibacter</taxon>
    </lineage>
</organism>
<dbReference type="Proteomes" id="UP001501725">
    <property type="component" value="Unassembled WGS sequence"/>
</dbReference>
<dbReference type="RefSeq" id="WP_345255792.1">
    <property type="nucleotide sequence ID" value="NZ_BAABGY010000007.1"/>
</dbReference>
<reference evidence="3" key="1">
    <citation type="journal article" date="2019" name="Int. J. Syst. Evol. Microbiol.">
        <title>The Global Catalogue of Microorganisms (GCM) 10K type strain sequencing project: providing services to taxonomists for standard genome sequencing and annotation.</title>
        <authorList>
            <consortium name="The Broad Institute Genomics Platform"/>
            <consortium name="The Broad Institute Genome Sequencing Center for Infectious Disease"/>
            <person name="Wu L."/>
            <person name="Ma J."/>
        </authorList>
    </citation>
    <scope>NUCLEOTIDE SEQUENCE [LARGE SCALE GENOMIC DNA]</scope>
    <source>
        <strain evidence="3">JCM 17919</strain>
    </source>
</reference>
<evidence type="ECO:0000313" key="2">
    <source>
        <dbReference type="EMBL" id="GAA4330900.1"/>
    </source>
</evidence>
<dbReference type="EMBL" id="BAABGY010000007">
    <property type="protein sequence ID" value="GAA4330900.1"/>
    <property type="molecule type" value="Genomic_DNA"/>
</dbReference>
<feature type="signal peptide" evidence="1">
    <location>
        <begin position="1"/>
        <end position="22"/>
    </location>
</feature>
<accession>A0ABP8GWC0</accession>